<name>A0A2M6WYN3_9BACT</name>
<feature type="compositionally biased region" description="Low complexity" evidence="1">
    <location>
        <begin position="1"/>
        <end position="31"/>
    </location>
</feature>
<dbReference type="EMBL" id="PEZP01000041">
    <property type="protein sequence ID" value="PIT97890.1"/>
    <property type="molecule type" value="Genomic_DNA"/>
</dbReference>
<feature type="transmembrane region" description="Helical" evidence="2">
    <location>
        <begin position="88"/>
        <end position="118"/>
    </location>
</feature>
<dbReference type="Proteomes" id="UP000230731">
    <property type="component" value="Unassembled WGS sequence"/>
</dbReference>
<comment type="caution">
    <text evidence="3">The sequence shown here is derived from an EMBL/GenBank/DDBJ whole genome shotgun (WGS) entry which is preliminary data.</text>
</comment>
<gene>
    <name evidence="3" type="ORF">COT71_03695</name>
</gene>
<feature type="transmembrane region" description="Helical" evidence="2">
    <location>
        <begin position="56"/>
        <end position="76"/>
    </location>
</feature>
<organism evidence="3 4">
    <name type="scientific">Candidatus Andersenbacteria bacterium CG10_big_fil_rev_8_21_14_0_10_54_11</name>
    <dbReference type="NCBI Taxonomy" id="1974485"/>
    <lineage>
        <taxon>Bacteria</taxon>
        <taxon>Candidatus Anderseniibacteriota</taxon>
    </lineage>
</organism>
<evidence type="ECO:0000313" key="3">
    <source>
        <dbReference type="EMBL" id="PIT97890.1"/>
    </source>
</evidence>
<evidence type="ECO:0000256" key="2">
    <source>
        <dbReference type="SAM" id="Phobius"/>
    </source>
</evidence>
<feature type="region of interest" description="Disordered" evidence="1">
    <location>
        <begin position="1"/>
        <end position="46"/>
    </location>
</feature>
<evidence type="ECO:0000313" key="4">
    <source>
        <dbReference type="Proteomes" id="UP000230731"/>
    </source>
</evidence>
<protein>
    <recommendedName>
        <fullName evidence="5">DUF4870 domain-containing protein</fullName>
    </recommendedName>
</protein>
<keyword evidence="2" id="KW-1133">Transmembrane helix</keyword>
<accession>A0A2M6WYN3</accession>
<evidence type="ECO:0008006" key="5">
    <source>
        <dbReference type="Google" id="ProtNLM"/>
    </source>
</evidence>
<sequence>MAEELQTQSGQQSQLSPERQAPSIPSSASASGPGGKSAERAPDGEPAVVDIDERRLMAAMSYAAVLVFIPLLAGGVDPFVRFHAKQGLVLLGGLALALLAAVWISAVGTALFVLVVLLDLAGLLQSLLGRQWKIPGVYYISELFQI</sequence>
<proteinExistence type="predicted"/>
<dbReference type="AlphaFoldDB" id="A0A2M6WYN3"/>
<reference evidence="4" key="1">
    <citation type="submission" date="2017-09" db="EMBL/GenBank/DDBJ databases">
        <title>Depth-based differentiation of microbial function through sediment-hosted aquifers and enrichment of novel symbionts in the deep terrestrial subsurface.</title>
        <authorList>
            <person name="Probst A.J."/>
            <person name="Ladd B."/>
            <person name="Jarett J.K."/>
            <person name="Geller-Mcgrath D.E."/>
            <person name="Sieber C.M.K."/>
            <person name="Emerson J.B."/>
            <person name="Anantharaman K."/>
            <person name="Thomas B.C."/>
            <person name="Malmstrom R."/>
            <person name="Stieglmeier M."/>
            <person name="Klingl A."/>
            <person name="Woyke T."/>
            <person name="Ryan C.M."/>
            <person name="Banfield J.F."/>
        </authorList>
    </citation>
    <scope>NUCLEOTIDE SEQUENCE [LARGE SCALE GENOMIC DNA]</scope>
</reference>
<keyword evidence="2" id="KW-0472">Membrane</keyword>
<evidence type="ECO:0000256" key="1">
    <source>
        <dbReference type="SAM" id="MobiDB-lite"/>
    </source>
</evidence>
<keyword evidence="2" id="KW-0812">Transmembrane</keyword>